<dbReference type="Pfam" id="PF01408">
    <property type="entry name" value="GFO_IDH_MocA"/>
    <property type="match status" value="1"/>
</dbReference>
<dbReference type="InterPro" id="IPR036291">
    <property type="entry name" value="NAD(P)-bd_dom_sf"/>
</dbReference>
<gene>
    <name evidence="3" type="ORF">B5C08_01535</name>
</gene>
<dbReference type="Gene3D" id="3.40.50.720">
    <property type="entry name" value="NAD(P)-binding Rossmann-like Domain"/>
    <property type="match status" value="1"/>
</dbReference>
<comment type="caution">
    <text evidence="3">The sequence shown here is derived from an EMBL/GenBank/DDBJ whole genome shotgun (WGS) entry which is preliminary data.</text>
</comment>
<sequence>MKPLKIGVIGTGGIARDRHIPLIQQHERAELTGVYDVNEALAREVATQFEIAYVAPTLEALLAQVEAVIICTPNKFHADLTIAALDAGVHVLCEKPMAMTTAECDAMMAAAQRNARILTIAYHYRFTDVAQAAKQAIAQGAVGVPVVSRVQALRRRKVPGWGVFTNKALQGGGCLIDYGCHVLDLVLWLLEDAQPTEVLGRTYNALSRQPQQLNEWGTFDYKTFDVEDHATSYVTFENGASMQFECSWAANIHYDKLDVSISGDAGGLQLFPFEVYAPQSDGYHILEQDVSLNEDVAASRQMDHFIRSCFGEVEPLVKPEEARRVTQLIDAIYQSDRERQSIAIQR</sequence>
<protein>
    <submittedName>
        <fullName evidence="3">Dehydrogenase</fullName>
    </submittedName>
</protein>
<evidence type="ECO:0000313" key="3">
    <source>
        <dbReference type="EMBL" id="PCF56742.1"/>
    </source>
</evidence>
<reference evidence="3 4" key="1">
    <citation type="journal article" date="2017" name="PLoS ONE">
        <title>Development of a real-time PCR for detection of Staphylococcus pseudintermedius using a novel automated comparison of whole-genome sequences.</title>
        <authorList>
            <person name="Verstappen K.M."/>
            <person name="Huijbregts L."/>
            <person name="Spaninks M."/>
            <person name="Wagenaar J.A."/>
            <person name="Fluit A.C."/>
            <person name="Duim B."/>
        </authorList>
    </citation>
    <scope>NUCLEOTIDE SEQUENCE [LARGE SCALE GENOMIC DNA]</scope>
    <source>
        <strain evidence="3 4">215070706401-1</strain>
    </source>
</reference>
<feature type="domain" description="GFO/IDH/MocA-like oxidoreductase" evidence="2">
    <location>
        <begin position="131"/>
        <end position="268"/>
    </location>
</feature>
<feature type="domain" description="Gfo/Idh/MocA-like oxidoreductase N-terminal" evidence="1">
    <location>
        <begin position="4"/>
        <end position="121"/>
    </location>
</feature>
<evidence type="ECO:0000259" key="2">
    <source>
        <dbReference type="Pfam" id="PF22725"/>
    </source>
</evidence>
<name>A0A2A4GZZ4_9STAP</name>
<dbReference type="EMBL" id="MWUU01000002">
    <property type="protein sequence ID" value="PCF56742.1"/>
    <property type="molecule type" value="Genomic_DNA"/>
</dbReference>
<dbReference type="Gene3D" id="3.30.360.10">
    <property type="entry name" value="Dihydrodipicolinate Reductase, domain 2"/>
    <property type="match status" value="1"/>
</dbReference>
<dbReference type="GO" id="GO:0000166">
    <property type="term" value="F:nucleotide binding"/>
    <property type="evidence" value="ECO:0007669"/>
    <property type="project" value="InterPro"/>
</dbReference>
<evidence type="ECO:0000313" key="4">
    <source>
        <dbReference type="Proteomes" id="UP000218335"/>
    </source>
</evidence>
<dbReference type="PANTHER" id="PTHR43249">
    <property type="entry name" value="UDP-N-ACETYL-2-AMINO-2-DEOXY-D-GLUCURONATE OXIDASE"/>
    <property type="match status" value="1"/>
</dbReference>
<dbReference type="Pfam" id="PF22725">
    <property type="entry name" value="GFO_IDH_MocA_C3"/>
    <property type="match status" value="1"/>
</dbReference>
<dbReference type="AlphaFoldDB" id="A0A2A4GZZ4"/>
<dbReference type="InterPro" id="IPR055170">
    <property type="entry name" value="GFO_IDH_MocA-like_dom"/>
</dbReference>
<dbReference type="InterPro" id="IPR000683">
    <property type="entry name" value="Gfo/Idh/MocA-like_OxRdtase_N"/>
</dbReference>
<organism evidence="3 4">
    <name type="scientific">Staphylococcus delphini</name>
    <dbReference type="NCBI Taxonomy" id="53344"/>
    <lineage>
        <taxon>Bacteria</taxon>
        <taxon>Bacillati</taxon>
        <taxon>Bacillota</taxon>
        <taxon>Bacilli</taxon>
        <taxon>Bacillales</taxon>
        <taxon>Staphylococcaceae</taxon>
        <taxon>Staphylococcus</taxon>
        <taxon>Staphylococcus intermedius group</taxon>
    </lineage>
</organism>
<evidence type="ECO:0000259" key="1">
    <source>
        <dbReference type="Pfam" id="PF01408"/>
    </source>
</evidence>
<dbReference type="PANTHER" id="PTHR43249:SF1">
    <property type="entry name" value="D-GLUCOSIDE 3-DEHYDROGENASE"/>
    <property type="match status" value="1"/>
</dbReference>
<dbReference type="RefSeq" id="WP_096591305.1">
    <property type="nucleotide sequence ID" value="NZ_MWRM01000006.1"/>
</dbReference>
<accession>A0A2A4GZZ4</accession>
<dbReference type="SUPFAM" id="SSF55347">
    <property type="entry name" value="Glyceraldehyde-3-phosphate dehydrogenase-like, C-terminal domain"/>
    <property type="match status" value="1"/>
</dbReference>
<dbReference type="InterPro" id="IPR052515">
    <property type="entry name" value="Gfo/Idh/MocA_Oxidoreductase"/>
</dbReference>
<dbReference type="SUPFAM" id="SSF51735">
    <property type="entry name" value="NAD(P)-binding Rossmann-fold domains"/>
    <property type="match status" value="1"/>
</dbReference>
<proteinExistence type="predicted"/>
<dbReference type="Proteomes" id="UP000218335">
    <property type="component" value="Unassembled WGS sequence"/>
</dbReference>